<keyword evidence="2" id="KW-1185">Reference proteome</keyword>
<dbReference type="Gene3D" id="3.90.470.20">
    <property type="entry name" value="4'-phosphopantetheinyl transferase domain"/>
    <property type="match status" value="1"/>
</dbReference>
<proteinExistence type="predicted"/>
<organism evidence="1 2">
    <name type="scientific">Catenulispora pinistramenti</name>
    <dbReference type="NCBI Taxonomy" id="2705254"/>
    <lineage>
        <taxon>Bacteria</taxon>
        <taxon>Bacillati</taxon>
        <taxon>Actinomycetota</taxon>
        <taxon>Actinomycetes</taxon>
        <taxon>Catenulisporales</taxon>
        <taxon>Catenulisporaceae</taxon>
        <taxon>Catenulispora</taxon>
    </lineage>
</organism>
<reference evidence="1 2" key="1">
    <citation type="submission" date="2020-02" db="EMBL/GenBank/DDBJ databases">
        <title>Acidophilic actinobacteria isolated from forest soil.</title>
        <authorList>
            <person name="Golinska P."/>
        </authorList>
    </citation>
    <scope>NUCLEOTIDE SEQUENCE [LARGE SCALE GENOMIC DNA]</scope>
    <source>
        <strain evidence="1 2">NL8</strain>
    </source>
</reference>
<accession>A0ABS5KR38</accession>
<evidence type="ECO:0000313" key="1">
    <source>
        <dbReference type="EMBL" id="MBS2548518.1"/>
    </source>
</evidence>
<evidence type="ECO:0008006" key="3">
    <source>
        <dbReference type="Google" id="ProtNLM"/>
    </source>
</evidence>
<dbReference type="EMBL" id="JAAFYZ010000050">
    <property type="protein sequence ID" value="MBS2548518.1"/>
    <property type="molecule type" value="Genomic_DNA"/>
</dbReference>
<name>A0ABS5KR38_9ACTN</name>
<protein>
    <recommendedName>
        <fullName evidence="3">4'-phosphopantetheinyl transferase</fullName>
    </recommendedName>
</protein>
<dbReference type="SUPFAM" id="SSF56214">
    <property type="entry name" value="4'-phosphopantetheinyl transferase"/>
    <property type="match status" value="2"/>
</dbReference>
<dbReference type="Proteomes" id="UP000730482">
    <property type="component" value="Unassembled WGS sequence"/>
</dbReference>
<gene>
    <name evidence="1" type="ORF">KGQ19_16750</name>
</gene>
<sequence>MTAAVAQGATRLNDGPDLRHQLVLDPAHPLHLACVPDLPTLAVVSIASLRARGESVRAELSHRHLTPRERERAGAFTREGRRIEWLAGRLAVKHAVTTHLNREYGQAAETSAIEVRAVESGPRAGKPFVNAPVEISLSHSGDFAIAACGSGTLGIDLECGRDVSPLLTQVLDESRPTGDPGGRLSSIPATLHWACKEAVLKHFGFGLRIDSREVVLTEWLPNDHFSWRPGPTLRSRTASSAYPSHGIAHQISGYSLALVWR</sequence>
<comment type="caution">
    <text evidence="1">The sequence shown here is derived from an EMBL/GenBank/DDBJ whole genome shotgun (WGS) entry which is preliminary data.</text>
</comment>
<dbReference type="InterPro" id="IPR037143">
    <property type="entry name" value="4-PPantetheinyl_Trfase_dom_sf"/>
</dbReference>
<dbReference type="RefSeq" id="WP_212010096.1">
    <property type="nucleotide sequence ID" value="NZ_JAAFYZ010000050.1"/>
</dbReference>
<evidence type="ECO:0000313" key="2">
    <source>
        <dbReference type="Proteomes" id="UP000730482"/>
    </source>
</evidence>